<sequence length="52" mass="5761">MEPKETNQPEAESQEQEKNQDQDAESPGVSAQANRTTDEHRAPNDPAEGPRD</sequence>
<evidence type="ECO:0000256" key="1">
    <source>
        <dbReference type="SAM" id="MobiDB-lite"/>
    </source>
</evidence>
<comment type="caution">
    <text evidence="2">The sequence shown here is derived from an EMBL/GenBank/DDBJ whole genome shotgun (WGS) entry which is preliminary data.</text>
</comment>
<dbReference type="Proteomes" id="UP000248790">
    <property type="component" value="Unassembled WGS sequence"/>
</dbReference>
<gene>
    <name evidence="2" type="ORF">LX87_04176</name>
</gene>
<dbReference type="AlphaFoldDB" id="A0A327WQU7"/>
<accession>A0A327WQU7</accession>
<keyword evidence="3" id="KW-1185">Reference proteome</keyword>
<name>A0A327WQU7_LARAB</name>
<reference evidence="2 3" key="1">
    <citation type="submission" date="2018-06" db="EMBL/GenBank/DDBJ databases">
        <title>Genomic Encyclopedia of Archaeal and Bacterial Type Strains, Phase II (KMG-II): from individual species to whole genera.</title>
        <authorList>
            <person name="Goeker M."/>
        </authorList>
    </citation>
    <scope>NUCLEOTIDE SEQUENCE [LARGE SCALE GENOMIC DNA]</scope>
    <source>
        <strain evidence="2 3">DSM 21851</strain>
    </source>
</reference>
<dbReference type="EMBL" id="QLMC01000005">
    <property type="protein sequence ID" value="RAJ94290.1"/>
    <property type="molecule type" value="Genomic_DNA"/>
</dbReference>
<feature type="region of interest" description="Disordered" evidence="1">
    <location>
        <begin position="1"/>
        <end position="52"/>
    </location>
</feature>
<protein>
    <submittedName>
        <fullName evidence="2">Uncharacterized protein</fullName>
    </submittedName>
</protein>
<organism evidence="2 3">
    <name type="scientific">Larkinella arboricola</name>
    <dbReference type="NCBI Taxonomy" id="643671"/>
    <lineage>
        <taxon>Bacteria</taxon>
        <taxon>Pseudomonadati</taxon>
        <taxon>Bacteroidota</taxon>
        <taxon>Cytophagia</taxon>
        <taxon>Cytophagales</taxon>
        <taxon>Spirosomataceae</taxon>
        <taxon>Larkinella</taxon>
    </lineage>
</organism>
<evidence type="ECO:0000313" key="2">
    <source>
        <dbReference type="EMBL" id="RAJ94290.1"/>
    </source>
</evidence>
<proteinExistence type="predicted"/>
<dbReference type="RefSeq" id="WP_170139407.1">
    <property type="nucleotide sequence ID" value="NZ_QLMC01000005.1"/>
</dbReference>
<feature type="compositionally biased region" description="Basic and acidic residues" evidence="1">
    <location>
        <begin position="36"/>
        <end position="52"/>
    </location>
</feature>
<evidence type="ECO:0000313" key="3">
    <source>
        <dbReference type="Proteomes" id="UP000248790"/>
    </source>
</evidence>